<evidence type="ECO:0000313" key="1">
    <source>
        <dbReference type="EMBL" id="EGO30829.1"/>
    </source>
</evidence>
<sequence>MDVLHSIAAACWAGLQIRGIILWSIDYITEELLLAHFSGPFSQPTFEQKIGLFQYCPFQISKDIKERTLWLIEHNYIPSNVCNIFGIFERSLCRWQASQEAFGSVAPLILGANQAKRIYSLLEDTPEIYLDKIQDWLALVLRTKCLTKSEGSSRFVKRLIRRQVREHSSEWRSSNRSWSSSE</sequence>
<dbReference type="EMBL" id="GL945428">
    <property type="protein sequence ID" value="EGO30829.1"/>
    <property type="molecule type" value="Genomic_DNA"/>
</dbReference>
<dbReference type="Proteomes" id="UP000008064">
    <property type="component" value="Unassembled WGS sequence"/>
</dbReference>
<gene>
    <name evidence="1" type="ORF">SERLADRAFT_432468</name>
</gene>
<dbReference type="KEGG" id="sla:SERLADRAFT_432468"/>
<dbReference type="GeneID" id="18814011"/>
<dbReference type="HOGENOM" id="CLU_1482849_0_0_1"/>
<proteinExistence type="predicted"/>
<name>F8NFF0_SERL9</name>
<dbReference type="RefSeq" id="XP_007312713.1">
    <property type="nucleotide sequence ID" value="XM_007312651.1"/>
</dbReference>
<accession>F8NFF0</accession>
<dbReference type="OrthoDB" id="3255572at2759"/>
<reference evidence="1" key="1">
    <citation type="submission" date="2011-04" db="EMBL/GenBank/DDBJ databases">
        <title>Evolution of plant cell wall degrading machinery underlies the functional diversity of forest fungi.</title>
        <authorList>
            <consortium name="US DOE Joint Genome Institute (JGI-PGF)"/>
            <person name="Eastwood D.C."/>
            <person name="Floudas D."/>
            <person name="Binder M."/>
            <person name="Majcherczyk A."/>
            <person name="Schneider P."/>
            <person name="Aerts A."/>
            <person name="Asiegbu F.O."/>
            <person name="Baker S.E."/>
            <person name="Barry K."/>
            <person name="Bendiksby M."/>
            <person name="Blumentritt M."/>
            <person name="Coutinho P.M."/>
            <person name="Cullen D."/>
            <person name="Cullen D."/>
            <person name="Gathman A."/>
            <person name="Goodell B."/>
            <person name="Henrissat B."/>
            <person name="Ihrmark K."/>
            <person name="Kauserud H."/>
            <person name="Kohler A."/>
            <person name="LaButti K."/>
            <person name="Lapidus A."/>
            <person name="Lavin J.L."/>
            <person name="Lee Y.-H."/>
            <person name="Lindquist E."/>
            <person name="Lilly W."/>
            <person name="Lucas S."/>
            <person name="Morin E."/>
            <person name="Murat C."/>
            <person name="Oguiza J.A."/>
            <person name="Park J."/>
            <person name="Pisabarro A.G."/>
            <person name="Riley R."/>
            <person name="Rosling A."/>
            <person name="Salamov A."/>
            <person name="Schmidt O."/>
            <person name="Schmutz J."/>
            <person name="Skrede I."/>
            <person name="Stenlid J."/>
            <person name="Wiebenga A."/>
            <person name="Xie X."/>
            <person name="Kues U."/>
            <person name="Hibbett D.S."/>
            <person name="Hoffmeister D."/>
            <person name="Hogberg N."/>
            <person name="Martin F."/>
            <person name="Grigoriev I.V."/>
            <person name="Watkinson S.C."/>
        </authorList>
    </citation>
    <scope>NUCLEOTIDE SEQUENCE</scope>
    <source>
        <strain evidence="1">S7.9</strain>
    </source>
</reference>
<protein>
    <submittedName>
        <fullName evidence="1">Uncharacterized protein</fullName>
    </submittedName>
</protein>
<organism>
    <name type="scientific">Serpula lacrymans var. lacrymans (strain S7.9)</name>
    <name type="common">Dry rot fungus</name>
    <dbReference type="NCBI Taxonomy" id="578457"/>
    <lineage>
        <taxon>Eukaryota</taxon>
        <taxon>Fungi</taxon>
        <taxon>Dikarya</taxon>
        <taxon>Basidiomycota</taxon>
        <taxon>Agaricomycotina</taxon>
        <taxon>Agaricomycetes</taxon>
        <taxon>Agaricomycetidae</taxon>
        <taxon>Boletales</taxon>
        <taxon>Coniophorineae</taxon>
        <taxon>Serpulaceae</taxon>
        <taxon>Serpula</taxon>
    </lineage>
</organism>
<dbReference type="AlphaFoldDB" id="F8NFF0"/>